<protein>
    <submittedName>
        <fullName evidence="1">Uncharacterized protein</fullName>
    </submittedName>
</protein>
<name>A0A699T5H8_TANCI</name>
<accession>A0A699T5H8</accession>
<dbReference type="EMBL" id="BKCJ011209717">
    <property type="protein sequence ID" value="GFD04154.1"/>
    <property type="molecule type" value="Genomic_DNA"/>
</dbReference>
<gene>
    <name evidence="1" type="ORF">Tci_876123</name>
</gene>
<comment type="caution">
    <text evidence="1">The sequence shown here is derived from an EMBL/GenBank/DDBJ whole genome shotgun (WGS) entry which is preliminary data.</text>
</comment>
<reference evidence="1" key="1">
    <citation type="journal article" date="2019" name="Sci. Rep.">
        <title>Draft genome of Tanacetum cinerariifolium, the natural source of mosquito coil.</title>
        <authorList>
            <person name="Yamashiro T."/>
            <person name="Shiraishi A."/>
            <person name="Satake H."/>
            <person name="Nakayama K."/>
        </authorList>
    </citation>
    <scope>NUCLEOTIDE SEQUENCE</scope>
</reference>
<evidence type="ECO:0000313" key="1">
    <source>
        <dbReference type="EMBL" id="GFD04154.1"/>
    </source>
</evidence>
<organism evidence="1">
    <name type="scientific">Tanacetum cinerariifolium</name>
    <name type="common">Dalmatian daisy</name>
    <name type="synonym">Chrysanthemum cinerariifolium</name>
    <dbReference type="NCBI Taxonomy" id="118510"/>
    <lineage>
        <taxon>Eukaryota</taxon>
        <taxon>Viridiplantae</taxon>
        <taxon>Streptophyta</taxon>
        <taxon>Embryophyta</taxon>
        <taxon>Tracheophyta</taxon>
        <taxon>Spermatophyta</taxon>
        <taxon>Magnoliopsida</taxon>
        <taxon>eudicotyledons</taxon>
        <taxon>Gunneridae</taxon>
        <taxon>Pentapetalae</taxon>
        <taxon>asterids</taxon>
        <taxon>campanulids</taxon>
        <taxon>Asterales</taxon>
        <taxon>Asteraceae</taxon>
        <taxon>Asteroideae</taxon>
        <taxon>Anthemideae</taxon>
        <taxon>Anthemidinae</taxon>
        <taxon>Tanacetum</taxon>
    </lineage>
</organism>
<sequence length="70" mass="8119">MRSEHQFALLVCLSMIKHRLEQLTEFCSSHDPVMVVSLAGKTIQDAERFEQLVDRRHLFQTPDVRVPPSN</sequence>
<dbReference type="AlphaFoldDB" id="A0A699T5H8"/>
<proteinExistence type="predicted"/>
<feature type="non-terminal residue" evidence="1">
    <location>
        <position position="70"/>
    </location>
</feature>